<dbReference type="NCBIfam" id="NF005405">
    <property type="entry name" value="PRK06955.1"/>
    <property type="match status" value="1"/>
</dbReference>
<evidence type="ECO:0000256" key="7">
    <source>
        <dbReference type="SAM" id="MobiDB-lite"/>
    </source>
</evidence>
<dbReference type="PANTHER" id="PTHR12835">
    <property type="entry name" value="BIOTIN PROTEIN LIGASE"/>
    <property type="match status" value="1"/>
</dbReference>
<evidence type="ECO:0000256" key="5">
    <source>
        <dbReference type="ARBA" id="ARBA00024227"/>
    </source>
</evidence>
<dbReference type="InterPro" id="IPR004143">
    <property type="entry name" value="BPL_LPL_catalytic"/>
</dbReference>
<gene>
    <name evidence="9" type="primary">birA</name>
    <name evidence="9" type="ORF">LMG32289_03389</name>
</gene>
<proteinExistence type="predicted"/>
<organism evidence="9 10">
    <name type="scientific">Cupriavidus pampae</name>
    <dbReference type="NCBI Taxonomy" id="659251"/>
    <lineage>
        <taxon>Bacteria</taxon>
        <taxon>Pseudomonadati</taxon>
        <taxon>Pseudomonadota</taxon>
        <taxon>Betaproteobacteria</taxon>
        <taxon>Burkholderiales</taxon>
        <taxon>Burkholderiaceae</taxon>
        <taxon>Cupriavidus</taxon>
    </lineage>
</organism>
<keyword evidence="4" id="KW-0092">Biotin</keyword>
<dbReference type="SUPFAM" id="SSF50037">
    <property type="entry name" value="C-terminal domain of transcriptional repressors"/>
    <property type="match status" value="1"/>
</dbReference>
<sequence length="314" mass="32830">MSDPLRSPASSAGPSAAPCADPRATKPAPWRIDAAALRAALVGPARRWAVETVEETGSTNADLVHACRMAEWPAADGEADGEASGVQVRHTYLQTAGRGRQGRPWQQGQAGLTFSVALPLALPLARLAGLSLAVGLAVAEALDDCMGADSTSPATPVRLKWPNDLQVDGRKLAGILIETVPAGTGRVWAVVGIGINLVRDAATEAALGRALAGVEEVLPGFDVRHDATRVFAAVLNRLAAMREVFVAEGLAPMTARWSARDAFRDEPVRLLQDGRLIAEGLARGVDDEGHLLLETDAGLQRVTSGEVSLRGAQA</sequence>
<name>A0ABM8X6Y6_9BURK</name>
<dbReference type="PANTHER" id="PTHR12835:SF5">
    <property type="entry name" value="BIOTIN--PROTEIN LIGASE"/>
    <property type="match status" value="1"/>
</dbReference>
<comment type="caution">
    <text evidence="9">The sequence shown here is derived from an EMBL/GenBank/DDBJ whole genome shotgun (WGS) entry which is preliminary data.</text>
</comment>
<evidence type="ECO:0000256" key="6">
    <source>
        <dbReference type="ARBA" id="ARBA00047846"/>
    </source>
</evidence>
<dbReference type="RefSeq" id="WP_223990239.1">
    <property type="nucleotide sequence ID" value="NZ_CAJZAG010000006.1"/>
</dbReference>
<dbReference type="InterPro" id="IPR003142">
    <property type="entry name" value="BPL_C"/>
</dbReference>
<keyword evidence="3" id="KW-0067">ATP-binding</keyword>
<dbReference type="InterPro" id="IPR045864">
    <property type="entry name" value="aa-tRNA-synth_II/BPL/LPL"/>
</dbReference>
<dbReference type="InterPro" id="IPR008988">
    <property type="entry name" value="Transcriptional_repressor_C"/>
</dbReference>
<dbReference type="Gene3D" id="3.30.930.10">
    <property type="entry name" value="Bira Bifunctional Protein, Domain 2"/>
    <property type="match status" value="1"/>
</dbReference>
<accession>A0ABM8X6Y6</accession>
<evidence type="ECO:0000256" key="1">
    <source>
        <dbReference type="ARBA" id="ARBA00022598"/>
    </source>
</evidence>
<evidence type="ECO:0000256" key="4">
    <source>
        <dbReference type="ARBA" id="ARBA00023267"/>
    </source>
</evidence>
<keyword evidence="2" id="KW-0547">Nucleotide-binding</keyword>
<feature type="compositionally biased region" description="Low complexity" evidence="7">
    <location>
        <begin position="7"/>
        <end position="26"/>
    </location>
</feature>
<feature type="domain" description="BPL/LPL catalytic" evidence="8">
    <location>
        <begin position="54"/>
        <end position="246"/>
    </location>
</feature>
<reference evidence="9 10" key="1">
    <citation type="submission" date="2021-08" db="EMBL/GenBank/DDBJ databases">
        <authorList>
            <person name="Peeters C."/>
        </authorList>
    </citation>
    <scope>NUCLEOTIDE SEQUENCE [LARGE SCALE GENOMIC DNA]</scope>
    <source>
        <strain evidence="9 10">LMG 32289</strain>
    </source>
</reference>
<dbReference type="InterPro" id="IPR004408">
    <property type="entry name" value="Biotin_CoA_COase_ligase"/>
</dbReference>
<dbReference type="SUPFAM" id="SSF55681">
    <property type="entry name" value="Class II aaRS and biotin synthetases"/>
    <property type="match status" value="1"/>
</dbReference>
<dbReference type="PROSITE" id="PS51733">
    <property type="entry name" value="BPL_LPL_CATALYTIC"/>
    <property type="match status" value="1"/>
</dbReference>
<dbReference type="Gene3D" id="2.30.30.100">
    <property type="match status" value="1"/>
</dbReference>
<feature type="region of interest" description="Disordered" evidence="7">
    <location>
        <begin position="1"/>
        <end position="26"/>
    </location>
</feature>
<dbReference type="GO" id="GO:0004077">
    <property type="term" value="F:biotin--[biotin carboxyl-carrier protein] ligase activity"/>
    <property type="evidence" value="ECO:0007669"/>
    <property type="project" value="UniProtKB-EC"/>
</dbReference>
<dbReference type="Pfam" id="PF03099">
    <property type="entry name" value="BPL_LplA_LipB"/>
    <property type="match status" value="1"/>
</dbReference>
<evidence type="ECO:0000256" key="2">
    <source>
        <dbReference type="ARBA" id="ARBA00022741"/>
    </source>
</evidence>
<comment type="catalytic activity">
    <reaction evidence="6">
        <text>biotin + L-lysyl-[protein] + ATP = N(6)-biotinyl-L-lysyl-[protein] + AMP + diphosphate + H(+)</text>
        <dbReference type="Rhea" id="RHEA:11756"/>
        <dbReference type="Rhea" id="RHEA-COMP:9752"/>
        <dbReference type="Rhea" id="RHEA-COMP:10505"/>
        <dbReference type="ChEBI" id="CHEBI:15378"/>
        <dbReference type="ChEBI" id="CHEBI:29969"/>
        <dbReference type="ChEBI" id="CHEBI:30616"/>
        <dbReference type="ChEBI" id="CHEBI:33019"/>
        <dbReference type="ChEBI" id="CHEBI:57586"/>
        <dbReference type="ChEBI" id="CHEBI:83144"/>
        <dbReference type="ChEBI" id="CHEBI:456215"/>
        <dbReference type="EC" id="6.3.4.15"/>
    </reaction>
</comment>
<keyword evidence="10" id="KW-1185">Reference proteome</keyword>
<evidence type="ECO:0000256" key="3">
    <source>
        <dbReference type="ARBA" id="ARBA00022840"/>
    </source>
</evidence>
<evidence type="ECO:0000259" key="8">
    <source>
        <dbReference type="PROSITE" id="PS51733"/>
    </source>
</evidence>
<dbReference type="EC" id="6.3.4.15" evidence="5"/>
<dbReference type="Pfam" id="PF02237">
    <property type="entry name" value="BPL_C"/>
    <property type="match status" value="1"/>
</dbReference>
<dbReference type="EMBL" id="CAJZAG010000006">
    <property type="protein sequence ID" value="CAG9175729.1"/>
    <property type="molecule type" value="Genomic_DNA"/>
</dbReference>
<evidence type="ECO:0000313" key="9">
    <source>
        <dbReference type="EMBL" id="CAG9175729.1"/>
    </source>
</evidence>
<protein>
    <recommendedName>
        <fullName evidence="5">biotin--[biotin carboxyl-carrier protein] ligase</fullName>
        <ecNumber evidence="5">6.3.4.15</ecNumber>
    </recommendedName>
</protein>
<dbReference type="CDD" id="cd16442">
    <property type="entry name" value="BPL"/>
    <property type="match status" value="1"/>
</dbReference>
<keyword evidence="1 9" id="KW-0436">Ligase</keyword>
<dbReference type="NCBIfam" id="TIGR00121">
    <property type="entry name" value="birA_ligase"/>
    <property type="match status" value="1"/>
</dbReference>
<dbReference type="Proteomes" id="UP000706525">
    <property type="component" value="Unassembled WGS sequence"/>
</dbReference>
<evidence type="ECO:0000313" key="10">
    <source>
        <dbReference type="Proteomes" id="UP000706525"/>
    </source>
</evidence>